<dbReference type="EMBL" id="BQXS01012528">
    <property type="protein sequence ID" value="GKT24511.1"/>
    <property type="molecule type" value="Genomic_DNA"/>
</dbReference>
<evidence type="ECO:0000256" key="1">
    <source>
        <dbReference type="SAM" id="Phobius"/>
    </source>
</evidence>
<sequence length="736" mass="82310">MIEDLEDFDQEIHESLADCQARLSAIKQVPELALKRTAIHELKERHATGLQRLLGNFHTEISGIMDPDEKSKWKYRYTIHRENINQFTVDLEYESGLIIKNALLKPQKEEEMHPTGKQFYEGAIALNYDGIAKIDQGIADLVEIDEIHTAALLGLSDQRTRLVVINQDLSAIDNDMKVARKAIKIFFRKLSTDKVFLILTILLAVTVIVLIVPFTGSTLIFTEDAVQVFADGVDGEGGLMPEIEELLLAADIPDQEFTVDAGVGTVKISLSNFDITTVSADPSSTFLIADFGFNVKFNKIHISVNTDFEAKMITFPYSEFSGNLVLSVDIDAVVTINVSMNTEVRPVAISLVVTNMDVSTYNLEIYFTGDVSPVLNTILSALSGPLSSAFSAGLTDLLYTISTSIFSRLNGGKNEKCTDDWSMQPIIMSNDIIITDQYMNLPHFGYALDVYNITDQLDASYPPYNVMPQVTIPDIVMNSAIQVIATNTCIESIYYDETVLRQLSDFDTKAQPDVPTNELLVPYIHMFTASSLSSDLPSAILNASIFSTFYIDQLSDICTNCDVAIRYIHTTDQWPSVSFSITSIKVEFPFTMDVLMCMEQITDPSATCSSFSDYTPLFSASLNHSTLGAMMFDTYDIYTQFEIVDTNVKTITIQSDRIMELTPDDVSSLLHWWGVLVLPEGLNDRDEDHGFQYSTRFLWSGYHGCITDEMNFFYSEDGYVAFGAEPIYCYVFTNDN</sequence>
<accession>A0ABQ5K1A0</accession>
<dbReference type="Gene3D" id="3.15.20.10">
    <property type="entry name" value="Bactericidal permeability-increasing protein, domain 2"/>
    <property type="match status" value="1"/>
</dbReference>
<dbReference type="Proteomes" id="UP001057375">
    <property type="component" value="Unassembled WGS sequence"/>
</dbReference>
<gene>
    <name evidence="2" type="ORF">ADUPG1_012759</name>
</gene>
<keyword evidence="1" id="KW-0472">Membrane</keyword>
<protein>
    <submittedName>
        <fullName evidence="2">Uncharacterized protein</fullName>
    </submittedName>
</protein>
<evidence type="ECO:0000313" key="2">
    <source>
        <dbReference type="EMBL" id="GKT24511.1"/>
    </source>
</evidence>
<dbReference type="SUPFAM" id="SSF55394">
    <property type="entry name" value="Bactericidal permeability-increasing protein, BPI"/>
    <property type="match status" value="1"/>
</dbReference>
<organism evidence="2 3">
    <name type="scientific">Aduncisulcus paluster</name>
    <dbReference type="NCBI Taxonomy" id="2918883"/>
    <lineage>
        <taxon>Eukaryota</taxon>
        <taxon>Metamonada</taxon>
        <taxon>Carpediemonas-like organisms</taxon>
        <taxon>Aduncisulcus</taxon>
    </lineage>
</organism>
<keyword evidence="3" id="KW-1185">Reference proteome</keyword>
<dbReference type="InterPro" id="IPR017943">
    <property type="entry name" value="Bactericidal_perm-incr_a/b_dom"/>
</dbReference>
<proteinExistence type="predicted"/>
<name>A0ABQ5K1A0_9EUKA</name>
<comment type="caution">
    <text evidence="2">The sequence shown here is derived from an EMBL/GenBank/DDBJ whole genome shotgun (WGS) entry which is preliminary data.</text>
</comment>
<keyword evidence="1" id="KW-0812">Transmembrane</keyword>
<keyword evidence="1" id="KW-1133">Transmembrane helix</keyword>
<feature type="transmembrane region" description="Helical" evidence="1">
    <location>
        <begin position="195"/>
        <end position="214"/>
    </location>
</feature>
<dbReference type="Gene3D" id="3.15.10.10">
    <property type="entry name" value="Bactericidal permeability-increasing protein, domain 1"/>
    <property type="match status" value="1"/>
</dbReference>
<evidence type="ECO:0000313" key="3">
    <source>
        <dbReference type="Proteomes" id="UP001057375"/>
    </source>
</evidence>
<reference evidence="2" key="1">
    <citation type="submission" date="2022-03" db="EMBL/GenBank/DDBJ databases">
        <title>Draft genome sequence of Aduncisulcus paluster, a free-living microaerophilic Fornicata.</title>
        <authorList>
            <person name="Yuyama I."/>
            <person name="Kume K."/>
            <person name="Tamura T."/>
            <person name="Inagaki Y."/>
            <person name="Hashimoto T."/>
        </authorList>
    </citation>
    <scope>NUCLEOTIDE SEQUENCE</scope>
    <source>
        <strain evidence="2">NY0171</strain>
    </source>
</reference>